<keyword evidence="2" id="KW-1185">Reference proteome</keyword>
<organism evidence="1 2">
    <name type="scientific">Chaetomium strumarium</name>
    <dbReference type="NCBI Taxonomy" id="1170767"/>
    <lineage>
        <taxon>Eukaryota</taxon>
        <taxon>Fungi</taxon>
        <taxon>Dikarya</taxon>
        <taxon>Ascomycota</taxon>
        <taxon>Pezizomycotina</taxon>
        <taxon>Sordariomycetes</taxon>
        <taxon>Sordariomycetidae</taxon>
        <taxon>Sordariales</taxon>
        <taxon>Chaetomiaceae</taxon>
        <taxon>Chaetomium</taxon>
    </lineage>
</organism>
<proteinExistence type="predicted"/>
<dbReference type="RefSeq" id="XP_062719794.1">
    <property type="nucleotide sequence ID" value="XM_062870996.1"/>
</dbReference>
<dbReference type="GeneID" id="87889825"/>
<reference evidence="1" key="1">
    <citation type="journal article" date="2023" name="Mol. Phylogenet. Evol.">
        <title>Genome-scale phylogeny and comparative genomics of the fungal order Sordariales.</title>
        <authorList>
            <person name="Hensen N."/>
            <person name="Bonometti L."/>
            <person name="Westerberg I."/>
            <person name="Brannstrom I.O."/>
            <person name="Guillou S."/>
            <person name="Cros-Aarteil S."/>
            <person name="Calhoun S."/>
            <person name="Haridas S."/>
            <person name="Kuo A."/>
            <person name="Mondo S."/>
            <person name="Pangilinan J."/>
            <person name="Riley R."/>
            <person name="LaButti K."/>
            <person name="Andreopoulos B."/>
            <person name="Lipzen A."/>
            <person name="Chen C."/>
            <person name="Yan M."/>
            <person name="Daum C."/>
            <person name="Ng V."/>
            <person name="Clum A."/>
            <person name="Steindorff A."/>
            <person name="Ohm R.A."/>
            <person name="Martin F."/>
            <person name="Silar P."/>
            <person name="Natvig D.O."/>
            <person name="Lalanne C."/>
            <person name="Gautier V."/>
            <person name="Ament-Velasquez S.L."/>
            <person name="Kruys A."/>
            <person name="Hutchinson M.I."/>
            <person name="Powell A.J."/>
            <person name="Barry K."/>
            <person name="Miller A.N."/>
            <person name="Grigoriev I.V."/>
            <person name="Debuchy R."/>
            <person name="Gladieux P."/>
            <person name="Hiltunen Thoren M."/>
            <person name="Johannesson H."/>
        </authorList>
    </citation>
    <scope>NUCLEOTIDE SEQUENCE</scope>
    <source>
        <strain evidence="1">CBS 333.67</strain>
    </source>
</reference>
<evidence type="ECO:0000313" key="1">
    <source>
        <dbReference type="EMBL" id="KAK3304014.1"/>
    </source>
</evidence>
<dbReference type="Proteomes" id="UP001273166">
    <property type="component" value="Unassembled WGS sequence"/>
</dbReference>
<evidence type="ECO:0000313" key="2">
    <source>
        <dbReference type="Proteomes" id="UP001273166"/>
    </source>
</evidence>
<sequence>MERDGHGKLALDLLSCLVVAGFFHFTHSFVHTRRPSPVSAQGAYNYTAPVHFSRPKRLFHEISIEIGHASVTAYVYVVEGVPELKHPVSLPINVDSQMMPNQISGR</sequence>
<dbReference type="EMBL" id="JAUDZG010000005">
    <property type="protein sequence ID" value="KAK3304014.1"/>
    <property type="molecule type" value="Genomic_DNA"/>
</dbReference>
<name>A0AAJ0GQ10_9PEZI</name>
<reference evidence="1" key="2">
    <citation type="submission" date="2023-06" db="EMBL/GenBank/DDBJ databases">
        <authorList>
            <consortium name="Lawrence Berkeley National Laboratory"/>
            <person name="Mondo S.J."/>
            <person name="Hensen N."/>
            <person name="Bonometti L."/>
            <person name="Westerberg I."/>
            <person name="Brannstrom I.O."/>
            <person name="Guillou S."/>
            <person name="Cros-Aarteil S."/>
            <person name="Calhoun S."/>
            <person name="Haridas S."/>
            <person name="Kuo A."/>
            <person name="Pangilinan J."/>
            <person name="Riley R."/>
            <person name="Labutti K."/>
            <person name="Andreopoulos B."/>
            <person name="Lipzen A."/>
            <person name="Chen C."/>
            <person name="Yanf M."/>
            <person name="Daum C."/>
            <person name="Ng V."/>
            <person name="Clum A."/>
            <person name="Steindorff A."/>
            <person name="Ohm R."/>
            <person name="Martin F."/>
            <person name="Silar P."/>
            <person name="Natvig D."/>
            <person name="Lalanne C."/>
            <person name="Gautier V."/>
            <person name="Ament-Velasquez S.L."/>
            <person name="Kruys A."/>
            <person name="Hutchinson M.I."/>
            <person name="Powell A.J."/>
            <person name="Barry K."/>
            <person name="Miller A.N."/>
            <person name="Grigoriev I.V."/>
            <person name="Debuchy R."/>
            <person name="Gladieux P."/>
            <person name="Thoren M.H."/>
            <person name="Johannesson H."/>
        </authorList>
    </citation>
    <scope>NUCLEOTIDE SEQUENCE</scope>
    <source>
        <strain evidence="1">CBS 333.67</strain>
    </source>
</reference>
<dbReference type="AlphaFoldDB" id="A0AAJ0GQ10"/>
<protein>
    <submittedName>
        <fullName evidence="1">Uncharacterized protein</fullName>
    </submittedName>
</protein>
<gene>
    <name evidence="1" type="ORF">B0T15DRAFT_575550</name>
</gene>
<comment type="caution">
    <text evidence="1">The sequence shown here is derived from an EMBL/GenBank/DDBJ whole genome shotgun (WGS) entry which is preliminary data.</text>
</comment>
<accession>A0AAJ0GQ10</accession>